<dbReference type="CDD" id="cd00303">
    <property type="entry name" value="retropepsin_like"/>
    <property type="match status" value="1"/>
</dbReference>
<feature type="region of interest" description="Disordered" evidence="1">
    <location>
        <begin position="1"/>
        <end position="49"/>
    </location>
</feature>
<gene>
    <name evidence="2" type="ORF">KIW84_043648</name>
</gene>
<accession>A0A9D4XIK0</accession>
<comment type="caution">
    <text evidence="2">The sequence shown here is derived from an EMBL/GenBank/DDBJ whole genome shotgun (WGS) entry which is preliminary data.</text>
</comment>
<evidence type="ECO:0000256" key="1">
    <source>
        <dbReference type="SAM" id="MobiDB-lite"/>
    </source>
</evidence>
<evidence type="ECO:0000313" key="2">
    <source>
        <dbReference type="EMBL" id="KAI5419560.1"/>
    </source>
</evidence>
<dbReference type="Gene3D" id="2.40.70.10">
    <property type="entry name" value="Acid Proteases"/>
    <property type="match status" value="1"/>
</dbReference>
<proteinExistence type="predicted"/>
<dbReference type="AlphaFoldDB" id="A0A9D4XIK0"/>
<evidence type="ECO:0000313" key="3">
    <source>
        <dbReference type="Proteomes" id="UP001058974"/>
    </source>
</evidence>
<dbReference type="Gramene" id="Psat04G0364800-T1">
    <property type="protein sequence ID" value="KAI5419560.1"/>
    <property type="gene ID" value="KIW84_043648"/>
</dbReference>
<dbReference type="PANTHER" id="PTHR33067:SF9">
    <property type="entry name" value="RNA-DIRECTED DNA POLYMERASE"/>
    <property type="match status" value="1"/>
</dbReference>
<dbReference type="EMBL" id="JAMSHJ010000004">
    <property type="protein sequence ID" value="KAI5419560.1"/>
    <property type="molecule type" value="Genomic_DNA"/>
</dbReference>
<name>A0A9D4XIK0_PEA</name>
<evidence type="ECO:0008006" key="4">
    <source>
        <dbReference type="Google" id="ProtNLM"/>
    </source>
</evidence>
<dbReference type="PANTHER" id="PTHR33067">
    <property type="entry name" value="RNA-DIRECTED DNA POLYMERASE-RELATED"/>
    <property type="match status" value="1"/>
</dbReference>
<sequence>MGQIAQQLASNSQAPGTLPSGTVTNPREHNTITTRSGKSTEENDIEKDGLIEVDLEIKETKVQDEKVIPPPIKEKEKVPKHIIKLPYPPRQKKKNQHEKNFEKFLEMFKKLEINILFSEALEQMPIYVKFMKDIVSKKRSTDTKPIILTETCSTILQGMKIPVKKKDRGSITISCTIGDRKFKKTLIDLGVSVSLMPLSIYKILGIGYVQDTQMNLQFADHSVRRPHGIMEDVLVEIDKFVFPVDFVIPEMPEDEEIPLILGRPFLETGR</sequence>
<dbReference type="Proteomes" id="UP001058974">
    <property type="component" value="Chromosome 4"/>
</dbReference>
<protein>
    <recommendedName>
        <fullName evidence="4">Aspartic peptidase DDI1-type domain-containing protein</fullName>
    </recommendedName>
</protein>
<feature type="compositionally biased region" description="Polar residues" evidence="1">
    <location>
        <begin position="1"/>
        <end position="37"/>
    </location>
</feature>
<keyword evidence="3" id="KW-1185">Reference proteome</keyword>
<feature type="compositionally biased region" description="Basic and acidic residues" evidence="1">
    <location>
        <begin position="38"/>
        <end position="49"/>
    </location>
</feature>
<dbReference type="InterPro" id="IPR021109">
    <property type="entry name" value="Peptidase_aspartic_dom_sf"/>
</dbReference>
<organism evidence="2 3">
    <name type="scientific">Pisum sativum</name>
    <name type="common">Garden pea</name>
    <name type="synonym">Lathyrus oleraceus</name>
    <dbReference type="NCBI Taxonomy" id="3888"/>
    <lineage>
        <taxon>Eukaryota</taxon>
        <taxon>Viridiplantae</taxon>
        <taxon>Streptophyta</taxon>
        <taxon>Embryophyta</taxon>
        <taxon>Tracheophyta</taxon>
        <taxon>Spermatophyta</taxon>
        <taxon>Magnoliopsida</taxon>
        <taxon>eudicotyledons</taxon>
        <taxon>Gunneridae</taxon>
        <taxon>Pentapetalae</taxon>
        <taxon>rosids</taxon>
        <taxon>fabids</taxon>
        <taxon>Fabales</taxon>
        <taxon>Fabaceae</taxon>
        <taxon>Papilionoideae</taxon>
        <taxon>50 kb inversion clade</taxon>
        <taxon>NPAAA clade</taxon>
        <taxon>Hologalegina</taxon>
        <taxon>IRL clade</taxon>
        <taxon>Fabeae</taxon>
        <taxon>Lathyrus</taxon>
    </lineage>
</organism>
<reference evidence="2 3" key="1">
    <citation type="journal article" date="2022" name="Nat. Genet.">
        <title>Improved pea reference genome and pan-genome highlight genomic features and evolutionary characteristics.</title>
        <authorList>
            <person name="Yang T."/>
            <person name="Liu R."/>
            <person name="Luo Y."/>
            <person name="Hu S."/>
            <person name="Wang D."/>
            <person name="Wang C."/>
            <person name="Pandey M.K."/>
            <person name="Ge S."/>
            <person name="Xu Q."/>
            <person name="Li N."/>
            <person name="Li G."/>
            <person name="Huang Y."/>
            <person name="Saxena R.K."/>
            <person name="Ji Y."/>
            <person name="Li M."/>
            <person name="Yan X."/>
            <person name="He Y."/>
            <person name="Liu Y."/>
            <person name="Wang X."/>
            <person name="Xiang C."/>
            <person name="Varshney R.K."/>
            <person name="Ding H."/>
            <person name="Gao S."/>
            <person name="Zong X."/>
        </authorList>
    </citation>
    <scope>NUCLEOTIDE SEQUENCE [LARGE SCALE GENOMIC DNA]</scope>
    <source>
        <strain evidence="2 3">cv. Zhongwan 6</strain>
    </source>
</reference>